<dbReference type="EnsemblPlants" id="OMERI01G16220.1">
    <property type="protein sequence ID" value="OMERI01G16220.1"/>
    <property type="gene ID" value="OMERI01G16220"/>
</dbReference>
<keyword evidence="2" id="KW-1185">Reference proteome</keyword>
<dbReference type="AlphaFoldDB" id="A0A0E0C2R1"/>
<proteinExistence type="predicted"/>
<dbReference type="EnsemblPlants" id="OMERI01G16220.2">
    <property type="protein sequence ID" value="OMERI01G16220.2"/>
    <property type="gene ID" value="OMERI01G16220"/>
</dbReference>
<dbReference type="EnsemblPlants" id="OMERI01G16220.4">
    <property type="protein sequence ID" value="OMERI01G16220.4"/>
    <property type="gene ID" value="OMERI01G16220"/>
</dbReference>
<evidence type="ECO:0000313" key="2">
    <source>
        <dbReference type="Proteomes" id="UP000008021"/>
    </source>
</evidence>
<dbReference type="Gramene" id="OMERI01G16220.3">
    <property type="protein sequence ID" value="OMERI01G16220.3"/>
    <property type="gene ID" value="OMERI01G16220"/>
</dbReference>
<accession>A0A0E0C2R1</accession>
<dbReference type="EnsemblPlants" id="OMERI01G16220.3">
    <property type="protein sequence ID" value="OMERI01G16220.3"/>
    <property type="gene ID" value="OMERI01G16220"/>
</dbReference>
<dbReference type="HOGENOM" id="CLU_2296171_0_0_1"/>
<organism evidence="1">
    <name type="scientific">Oryza meridionalis</name>
    <dbReference type="NCBI Taxonomy" id="40149"/>
    <lineage>
        <taxon>Eukaryota</taxon>
        <taxon>Viridiplantae</taxon>
        <taxon>Streptophyta</taxon>
        <taxon>Embryophyta</taxon>
        <taxon>Tracheophyta</taxon>
        <taxon>Spermatophyta</taxon>
        <taxon>Magnoliopsida</taxon>
        <taxon>Liliopsida</taxon>
        <taxon>Poales</taxon>
        <taxon>Poaceae</taxon>
        <taxon>BOP clade</taxon>
        <taxon>Oryzoideae</taxon>
        <taxon>Oryzeae</taxon>
        <taxon>Oryzinae</taxon>
        <taxon>Oryza</taxon>
    </lineage>
</organism>
<sequence>MADTTPGPYGADPAAARSATPGPSHLAMISSLFAWSSLSAAPCARRRIECVLPPRGLPRQDNEMMENNTAYQMQYVSSVYLFGELSLQRICEGGVIVMCEG</sequence>
<dbReference type="Proteomes" id="UP000008021">
    <property type="component" value="Chromosome 1"/>
</dbReference>
<dbReference type="Gramene" id="OMERI01G16220.2">
    <property type="protein sequence ID" value="OMERI01G16220.2"/>
    <property type="gene ID" value="OMERI01G16220"/>
</dbReference>
<reference evidence="1" key="1">
    <citation type="submission" date="2015-04" db="UniProtKB">
        <authorList>
            <consortium name="EnsemblPlants"/>
        </authorList>
    </citation>
    <scope>IDENTIFICATION</scope>
</reference>
<dbReference type="Gramene" id="OMERI01G16220.4">
    <property type="protein sequence ID" value="OMERI01G16220.4"/>
    <property type="gene ID" value="OMERI01G16220"/>
</dbReference>
<protein>
    <submittedName>
        <fullName evidence="1">Uncharacterized protein</fullName>
    </submittedName>
</protein>
<name>A0A0E0C2R1_9ORYZ</name>
<dbReference type="Gramene" id="OMERI01G16220.1">
    <property type="protein sequence ID" value="OMERI01G16220.1"/>
    <property type="gene ID" value="OMERI01G16220"/>
</dbReference>
<evidence type="ECO:0000313" key="1">
    <source>
        <dbReference type="EnsemblPlants" id="OMERI01G16220.3"/>
    </source>
</evidence>
<reference evidence="1" key="2">
    <citation type="submission" date="2018-05" db="EMBL/GenBank/DDBJ databases">
        <title>OmerRS3 (Oryza meridionalis Reference Sequence Version 3).</title>
        <authorList>
            <person name="Zhang J."/>
            <person name="Kudrna D."/>
            <person name="Lee S."/>
            <person name="Talag J."/>
            <person name="Welchert J."/>
            <person name="Wing R.A."/>
        </authorList>
    </citation>
    <scope>NUCLEOTIDE SEQUENCE [LARGE SCALE GENOMIC DNA]</scope>
    <source>
        <strain evidence="1">OR44</strain>
    </source>
</reference>